<dbReference type="Pfam" id="PF00953">
    <property type="entry name" value="Glycos_transf_4"/>
    <property type="match status" value="1"/>
</dbReference>
<dbReference type="PANTHER" id="PTHR22926">
    <property type="entry name" value="PHOSPHO-N-ACETYLMURAMOYL-PENTAPEPTIDE-TRANSFERASE"/>
    <property type="match status" value="1"/>
</dbReference>
<dbReference type="GO" id="GO:0016780">
    <property type="term" value="F:phosphotransferase activity, for other substituted phosphate groups"/>
    <property type="evidence" value="ECO:0007669"/>
    <property type="project" value="InterPro"/>
</dbReference>
<feature type="transmembrane region" description="Helical" evidence="7">
    <location>
        <begin position="108"/>
        <end position="125"/>
    </location>
</feature>
<feature type="transmembrane region" description="Helical" evidence="7">
    <location>
        <begin position="251"/>
        <end position="269"/>
    </location>
</feature>
<organism evidence="8 9">
    <name type="scientific">Candidatus Falkowbacteria bacterium GW2011_GWF2_39_8</name>
    <dbReference type="NCBI Taxonomy" id="1618642"/>
    <lineage>
        <taxon>Bacteria</taxon>
        <taxon>Candidatus Falkowiibacteriota</taxon>
    </lineage>
</organism>
<proteinExistence type="predicted"/>
<feature type="transmembrane region" description="Helical" evidence="7">
    <location>
        <begin position="175"/>
        <end position="195"/>
    </location>
</feature>
<keyword evidence="3 8" id="KW-0808">Transferase</keyword>
<comment type="caution">
    <text evidence="8">The sequence shown here is derived from an EMBL/GenBank/DDBJ whole genome shotgun (WGS) entry which is preliminary data.</text>
</comment>
<name>A0A0G0SFT5_9BACT</name>
<reference evidence="8 9" key="1">
    <citation type="journal article" date="2015" name="Nature">
        <title>rRNA introns, odd ribosomes, and small enigmatic genomes across a large radiation of phyla.</title>
        <authorList>
            <person name="Brown C.T."/>
            <person name="Hug L.A."/>
            <person name="Thomas B.C."/>
            <person name="Sharon I."/>
            <person name="Castelle C.J."/>
            <person name="Singh A."/>
            <person name="Wilkins M.J."/>
            <person name="Williams K.H."/>
            <person name="Banfield J.F."/>
        </authorList>
    </citation>
    <scope>NUCLEOTIDE SEQUENCE [LARGE SCALE GENOMIC DNA]</scope>
</reference>
<feature type="transmembrane region" description="Helical" evidence="7">
    <location>
        <begin position="78"/>
        <end position="96"/>
    </location>
</feature>
<dbReference type="EMBL" id="LBXO01000006">
    <property type="protein sequence ID" value="KKR33575.1"/>
    <property type="molecule type" value="Genomic_DNA"/>
</dbReference>
<dbReference type="InterPro" id="IPR000715">
    <property type="entry name" value="Glycosyl_transferase_4"/>
</dbReference>
<accession>A0A0G0SFT5</accession>
<evidence type="ECO:0000256" key="4">
    <source>
        <dbReference type="ARBA" id="ARBA00022692"/>
    </source>
</evidence>
<evidence type="ECO:0000313" key="9">
    <source>
        <dbReference type="Proteomes" id="UP000034137"/>
    </source>
</evidence>
<dbReference type="GO" id="GO:0005886">
    <property type="term" value="C:plasma membrane"/>
    <property type="evidence" value="ECO:0007669"/>
    <property type="project" value="UniProtKB-SubCell"/>
</dbReference>
<feature type="transmembrane region" description="Helical" evidence="7">
    <location>
        <begin position="48"/>
        <end position="66"/>
    </location>
</feature>
<feature type="transmembrane region" description="Helical" evidence="7">
    <location>
        <begin position="201"/>
        <end position="218"/>
    </location>
</feature>
<gene>
    <name evidence="8" type="ORF">UT64_C0006G0023</name>
</gene>
<comment type="subcellular location">
    <subcellularLocation>
        <location evidence="1">Cell membrane</location>
        <topology evidence="1">Multi-pass membrane protein</topology>
    </subcellularLocation>
</comment>
<feature type="transmembrane region" description="Helical" evidence="7">
    <location>
        <begin position="325"/>
        <end position="345"/>
    </location>
</feature>
<feature type="transmembrane region" description="Helical" evidence="7">
    <location>
        <begin position="6"/>
        <end position="27"/>
    </location>
</feature>
<evidence type="ECO:0000256" key="1">
    <source>
        <dbReference type="ARBA" id="ARBA00004651"/>
    </source>
</evidence>
<dbReference type="GO" id="GO:0044038">
    <property type="term" value="P:cell wall macromolecule biosynthetic process"/>
    <property type="evidence" value="ECO:0007669"/>
    <property type="project" value="TreeGrafter"/>
</dbReference>
<evidence type="ECO:0000256" key="2">
    <source>
        <dbReference type="ARBA" id="ARBA00022475"/>
    </source>
</evidence>
<evidence type="ECO:0000256" key="7">
    <source>
        <dbReference type="SAM" id="Phobius"/>
    </source>
</evidence>
<feature type="transmembrane region" description="Helical" evidence="7">
    <location>
        <begin position="145"/>
        <end position="163"/>
    </location>
</feature>
<evidence type="ECO:0000256" key="5">
    <source>
        <dbReference type="ARBA" id="ARBA00022989"/>
    </source>
</evidence>
<dbReference type="AlphaFoldDB" id="A0A0G0SFT5"/>
<evidence type="ECO:0000256" key="6">
    <source>
        <dbReference type="ARBA" id="ARBA00023136"/>
    </source>
</evidence>
<dbReference type="GO" id="GO:0009103">
    <property type="term" value="P:lipopolysaccharide biosynthetic process"/>
    <property type="evidence" value="ECO:0007669"/>
    <property type="project" value="TreeGrafter"/>
</dbReference>
<keyword evidence="6 7" id="KW-0472">Membrane</keyword>
<sequence length="351" mass="38677">MFNFYLTISVLAIAISAIFTFFVIKLAKRIGAVDVPEGERKIHKTPTPLMGGLAIFLTFFLVLFFVQDKLLVGNLQTHHFIGFFIGGLFLMLGGFLDDKYNLSPKYQFIFPILAIISVIAGGVEIEKITNPFGFIQGGPFVGGYIYLGYFSSILIGLWLLGMMYTTKLLDGMDGLVTGITAVGGLVIFLFTLTTKYYQPDISLAALVLSAACLGFLIFNWHPAKIFLGEGGSLFLGYALGVLAIISGGKFAIALLIMGVPILDVVWTIARRLAAGKNPFKIADRKHLHHRILDLGIGQRKTVLIFYLFSLIFGLSAIFLQSLGKIFALMTLLVIMILIIFGFEYLDKRNDV</sequence>
<feature type="transmembrane region" description="Helical" evidence="7">
    <location>
        <begin position="302"/>
        <end position="319"/>
    </location>
</feature>
<protein>
    <submittedName>
        <fullName evidence="8">Glycosyl transferase family 4</fullName>
    </submittedName>
</protein>
<dbReference type="PANTHER" id="PTHR22926:SF3">
    <property type="entry name" value="UNDECAPRENYL-PHOSPHATE ALPHA-N-ACETYLGLUCOSAMINYL 1-PHOSPHATE TRANSFERASE"/>
    <property type="match status" value="1"/>
</dbReference>
<keyword evidence="4 7" id="KW-0812">Transmembrane</keyword>
<dbReference type="CDD" id="cd06853">
    <property type="entry name" value="GT_WecA_like"/>
    <property type="match status" value="1"/>
</dbReference>
<evidence type="ECO:0000313" key="8">
    <source>
        <dbReference type="EMBL" id="KKR33575.1"/>
    </source>
</evidence>
<keyword evidence="2" id="KW-1003">Cell membrane</keyword>
<feature type="transmembrane region" description="Helical" evidence="7">
    <location>
        <begin position="225"/>
        <end position="245"/>
    </location>
</feature>
<dbReference type="Proteomes" id="UP000034137">
    <property type="component" value="Unassembled WGS sequence"/>
</dbReference>
<keyword evidence="5 7" id="KW-1133">Transmembrane helix</keyword>
<dbReference type="GO" id="GO:0071555">
    <property type="term" value="P:cell wall organization"/>
    <property type="evidence" value="ECO:0007669"/>
    <property type="project" value="TreeGrafter"/>
</dbReference>
<evidence type="ECO:0000256" key="3">
    <source>
        <dbReference type="ARBA" id="ARBA00022679"/>
    </source>
</evidence>
<dbReference type="PATRIC" id="fig|1618642.3.peg.206"/>